<reference evidence="1" key="1">
    <citation type="journal article" date="2014" name="Front. Microbiol.">
        <title>High frequency of phylogenetically diverse reductive dehalogenase-homologous genes in deep subseafloor sedimentary metagenomes.</title>
        <authorList>
            <person name="Kawai M."/>
            <person name="Futagami T."/>
            <person name="Toyoda A."/>
            <person name="Takaki Y."/>
            <person name="Nishi S."/>
            <person name="Hori S."/>
            <person name="Arai W."/>
            <person name="Tsubouchi T."/>
            <person name="Morono Y."/>
            <person name="Uchiyama I."/>
            <person name="Ito T."/>
            <person name="Fujiyama A."/>
            <person name="Inagaki F."/>
            <person name="Takami H."/>
        </authorList>
    </citation>
    <scope>NUCLEOTIDE SEQUENCE</scope>
    <source>
        <strain evidence="1">Expedition CK06-06</strain>
    </source>
</reference>
<feature type="non-terminal residue" evidence="1">
    <location>
        <position position="1"/>
    </location>
</feature>
<dbReference type="EMBL" id="BARV01017896">
    <property type="protein sequence ID" value="GAI28548.1"/>
    <property type="molecule type" value="Genomic_DNA"/>
</dbReference>
<sequence>VCSSSGNSPQPQLRVIELVAVPSELVAVAVSVQVSPGSLRLT</sequence>
<evidence type="ECO:0000313" key="1">
    <source>
        <dbReference type="EMBL" id="GAI28548.1"/>
    </source>
</evidence>
<comment type="caution">
    <text evidence="1">The sequence shown here is derived from an EMBL/GenBank/DDBJ whole genome shotgun (WGS) entry which is preliminary data.</text>
</comment>
<dbReference type="AlphaFoldDB" id="X1MBA2"/>
<name>X1MBA2_9ZZZZ</name>
<accession>X1MBA2</accession>
<proteinExistence type="predicted"/>
<gene>
    <name evidence="1" type="ORF">S06H3_30393</name>
</gene>
<protein>
    <submittedName>
        <fullName evidence="1">Uncharacterized protein</fullName>
    </submittedName>
</protein>
<organism evidence="1">
    <name type="scientific">marine sediment metagenome</name>
    <dbReference type="NCBI Taxonomy" id="412755"/>
    <lineage>
        <taxon>unclassified sequences</taxon>
        <taxon>metagenomes</taxon>
        <taxon>ecological metagenomes</taxon>
    </lineage>
</organism>